<dbReference type="InterPro" id="IPR029032">
    <property type="entry name" value="AhpD-like"/>
</dbReference>
<evidence type="ECO:0000313" key="1">
    <source>
        <dbReference type="EMBL" id="MDR7345835.1"/>
    </source>
</evidence>
<comment type="caution">
    <text evidence="1">The sequence shown here is derived from an EMBL/GenBank/DDBJ whole genome shotgun (WGS) entry which is preliminary data.</text>
</comment>
<gene>
    <name evidence="1" type="ORF">J2S62_000092</name>
</gene>
<dbReference type="SUPFAM" id="SSF69118">
    <property type="entry name" value="AhpD-like"/>
    <property type="match status" value="1"/>
</dbReference>
<dbReference type="InterPro" id="IPR023982">
    <property type="entry name" value="CHP04029_CMD-like"/>
</dbReference>
<organism evidence="1 2">
    <name type="scientific">Enteractinococcus fodinae</name>
    <dbReference type="NCBI Taxonomy" id="684663"/>
    <lineage>
        <taxon>Bacteria</taxon>
        <taxon>Bacillati</taxon>
        <taxon>Actinomycetota</taxon>
        <taxon>Actinomycetes</taxon>
        <taxon>Micrococcales</taxon>
        <taxon>Micrococcaceae</taxon>
    </lineage>
</organism>
<dbReference type="Gene3D" id="1.20.1290.10">
    <property type="entry name" value="AhpD-like"/>
    <property type="match status" value="1"/>
</dbReference>
<name>A0ABU2AWW4_9MICC</name>
<keyword evidence="2" id="KW-1185">Reference proteome</keyword>
<evidence type="ECO:0000313" key="2">
    <source>
        <dbReference type="Proteomes" id="UP001183794"/>
    </source>
</evidence>
<sequence>MADIIDTLAQIEPGSALDQIRRTRQQARDNAQRSFEVLFEPADPGTFPLAERYAIAAYTVSLQASESPAAAFYTELLEDEISPELAAAVAELAARDRRPGPYGEYKETGLAAESEPGPTVSYTPKHRPAVIDERLAAALEHAHLLSLHPRDAEPGHLRRLEAAGWSADDIVTLSQLISFLSFQIRVVDGLIALKRAKS</sequence>
<accession>A0ABU2AWW4</accession>
<proteinExistence type="predicted"/>
<dbReference type="EMBL" id="JAVDYJ010000001">
    <property type="protein sequence ID" value="MDR7345835.1"/>
    <property type="molecule type" value="Genomic_DNA"/>
</dbReference>
<dbReference type="NCBIfam" id="TIGR04029">
    <property type="entry name" value="CMD_Avi_7170"/>
    <property type="match status" value="1"/>
</dbReference>
<protein>
    <submittedName>
        <fullName evidence="1">CMD domain protein</fullName>
    </submittedName>
</protein>
<reference evidence="1 2" key="1">
    <citation type="submission" date="2023-07" db="EMBL/GenBank/DDBJ databases">
        <title>Sequencing the genomes of 1000 actinobacteria strains.</title>
        <authorList>
            <person name="Klenk H.-P."/>
        </authorList>
    </citation>
    <scope>NUCLEOTIDE SEQUENCE [LARGE SCALE GENOMIC DNA]</scope>
    <source>
        <strain evidence="1 2">DSM 22966</strain>
    </source>
</reference>
<dbReference type="RefSeq" id="WP_310170018.1">
    <property type="nucleotide sequence ID" value="NZ_BAABHE010000002.1"/>
</dbReference>
<dbReference type="Proteomes" id="UP001183794">
    <property type="component" value="Unassembled WGS sequence"/>
</dbReference>